<proteinExistence type="predicted"/>
<dbReference type="InterPro" id="IPR021146">
    <property type="entry name" value="Phage_gp6-like_head-tail"/>
</dbReference>
<dbReference type="EMBL" id="JANKBY010000030">
    <property type="protein sequence ID" value="MCR1821997.1"/>
    <property type="molecule type" value="Genomic_DNA"/>
</dbReference>
<name>A0A9X2MA09_9FIRM</name>
<protein>
    <submittedName>
        <fullName evidence="1">Head-tail connector protein</fullName>
    </submittedName>
</protein>
<dbReference type="CDD" id="cd08054">
    <property type="entry name" value="gp6"/>
    <property type="match status" value="1"/>
</dbReference>
<keyword evidence="2" id="KW-1185">Reference proteome</keyword>
<dbReference type="RefSeq" id="WP_257560141.1">
    <property type="nucleotide sequence ID" value="NZ_JANKBY010000030.1"/>
</dbReference>
<dbReference type="Gene3D" id="1.10.3230.30">
    <property type="entry name" value="Phage gp6-like head-tail connector protein"/>
    <property type="match status" value="1"/>
</dbReference>
<accession>A0A9X2MA09</accession>
<evidence type="ECO:0000313" key="2">
    <source>
        <dbReference type="Proteomes" id="UP001140817"/>
    </source>
</evidence>
<organism evidence="1 2">
    <name type="scientific">Terrisporobacter muris</name>
    <dbReference type="NCBI Taxonomy" id="2963284"/>
    <lineage>
        <taxon>Bacteria</taxon>
        <taxon>Bacillati</taxon>
        <taxon>Bacillota</taxon>
        <taxon>Clostridia</taxon>
        <taxon>Peptostreptococcales</taxon>
        <taxon>Peptostreptococcaceae</taxon>
        <taxon>Terrisporobacter</taxon>
    </lineage>
</organism>
<gene>
    <name evidence="1" type="ORF">NSA58_04280</name>
</gene>
<dbReference type="Pfam" id="PF05135">
    <property type="entry name" value="Phage_connect_1"/>
    <property type="match status" value="1"/>
</dbReference>
<dbReference type="AlphaFoldDB" id="A0A9X2MA09"/>
<reference evidence="1" key="1">
    <citation type="submission" date="2022-07" db="EMBL/GenBank/DDBJ databases">
        <title>Enhanced cultured diversity of the mouse gut microbiota enables custom-made synthetic communities.</title>
        <authorList>
            <person name="Afrizal A."/>
        </authorList>
    </citation>
    <scope>NUCLEOTIDE SEQUENCE</scope>
    <source>
        <strain evidence="1">DSM 29186</strain>
    </source>
</reference>
<evidence type="ECO:0000313" key="1">
    <source>
        <dbReference type="EMBL" id="MCR1821997.1"/>
    </source>
</evidence>
<dbReference type="InterPro" id="IPR006450">
    <property type="entry name" value="Phage_HK97_gp6-like"/>
</dbReference>
<comment type="caution">
    <text evidence="1">The sequence shown here is derived from an EMBL/GenBank/DDBJ whole genome shotgun (WGS) entry which is preliminary data.</text>
</comment>
<dbReference type="Proteomes" id="UP001140817">
    <property type="component" value="Unassembled WGS sequence"/>
</dbReference>
<dbReference type="NCBIfam" id="TIGR01560">
    <property type="entry name" value="put_DNA_pack"/>
    <property type="match status" value="1"/>
</dbReference>
<sequence>MKISEVTIDELKEYANVEHNFDDDIFENILVAAKSYIKSYTGLNDEQVDKKEDLTIALMVLCNEMYDNRVFSVQDNKANTVIANILDMHSVNLL</sequence>